<evidence type="ECO:0000256" key="1">
    <source>
        <dbReference type="SAM" id="MobiDB-lite"/>
    </source>
</evidence>
<organism evidence="2 3">
    <name type="scientific">Lasiosphaeria miniovina</name>
    <dbReference type="NCBI Taxonomy" id="1954250"/>
    <lineage>
        <taxon>Eukaryota</taxon>
        <taxon>Fungi</taxon>
        <taxon>Dikarya</taxon>
        <taxon>Ascomycota</taxon>
        <taxon>Pezizomycotina</taxon>
        <taxon>Sordariomycetes</taxon>
        <taxon>Sordariomycetidae</taxon>
        <taxon>Sordariales</taxon>
        <taxon>Lasiosphaeriaceae</taxon>
        <taxon>Lasiosphaeria</taxon>
    </lineage>
</organism>
<evidence type="ECO:0000313" key="3">
    <source>
        <dbReference type="Proteomes" id="UP001172101"/>
    </source>
</evidence>
<dbReference type="EMBL" id="JAUIRO010000007">
    <property type="protein sequence ID" value="KAK0706630.1"/>
    <property type="molecule type" value="Genomic_DNA"/>
</dbReference>
<dbReference type="AlphaFoldDB" id="A0AA39ZZR2"/>
<reference evidence="2" key="1">
    <citation type="submission" date="2023-06" db="EMBL/GenBank/DDBJ databases">
        <title>Genome-scale phylogeny and comparative genomics of the fungal order Sordariales.</title>
        <authorList>
            <consortium name="Lawrence Berkeley National Laboratory"/>
            <person name="Hensen N."/>
            <person name="Bonometti L."/>
            <person name="Westerberg I."/>
            <person name="Brannstrom I.O."/>
            <person name="Guillou S."/>
            <person name="Cros-Aarteil S."/>
            <person name="Calhoun S."/>
            <person name="Haridas S."/>
            <person name="Kuo A."/>
            <person name="Mondo S."/>
            <person name="Pangilinan J."/>
            <person name="Riley R."/>
            <person name="LaButti K."/>
            <person name="Andreopoulos B."/>
            <person name="Lipzen A."/>
            <person name="Chen C."/>
            <person name="Yanf M."/>
            <person name="Daum C."/>
            <person name="Ng V."/>
            <person name="Clum A."/>
            <person name="Steindorff A."/>
            <person name="Ohm R."/>
            <person name="Martin F."/>
            <person name="Silar P."/>
            <person name="Natvig D."/>
            <person name="Lalanne C."/>
            <person name="Gautier V."/>
            <person name="Ament-velasquez S.L."/>
            <person name="Kruys A."/>
            <person name="Hutchinson M.I."/>
            <person name="Powell A.J."/>
            <person name="Barry K."/>
            <person name="Miller A.N."/>
            <person name="Grigoriev I.V."/>
            <person name="Debuchy R."/>
            <person name="Gladieux P."/>
            <person name="Thoren M.H."/>
            <person name="Johannesson H."/>
        </authorList>
    </citation>
    <scope>NUCLEOTIDE SEQUENCE</scope>
    <source>
        <strain evidence="2">SMH2392-1A</strain>
    </source>
</reference>
<protein>
    <submittedName>
        <fullName evidence="2">Uncharacterized protein</fullName>
    </submittedName>
</protein>
<sequence length="204" mass="22215">MTRQVHICLAARGATWIRRPNRAGDAIPQDKLLPCCCCSWTPPSSQTGPFLLSRVSQPPGPGSRSSGPVHRARTVAPTVASTSRLSTRRGLLPFNDAWAFVLGLLRPPDVILNPFSPAVGRAVGRHIVGAIRDGTMEKTRLARPALAPNICNVFLFESFLEGHGISPKGRPIADWPSACAPQSCRLPLHPPCFARNFLVWLIRF</sequence>
<name>A0AA39ZZR2_9PEZI</name>
<dbReference type="Proteomes" id="UP001172101">
    <property type="component" value="Unassembled WGS sequence"/>
</dbReference>
<keyword evidence="3" id="KW-1185">Reference proteome</keyword>
<dbReference type="GeneID" id="85318442"/>
<comment type="caution">
    <text evidence="2">The sequence shown here is derived from an EMBL/GenBank/DDBJ whole genome shotgun (WGS) entry which is preliminary data.</text>
</comment>
<evidence type="ECO:0000313" key="2">
    <source>
        <dbReference type="EMBL" id="KAK0706630.1"/>
    </source>
</evidence>
<proteinExistence type="predicted"/>
<gene>
    <name evidence="2" type="ORF">B0T26DRAFT_464503</name>
</gene>
<dbReference type="RefSeq" id="XP_060291724.1">
    <property type="nucleotide sequence ID" value="XM_060435172.1"/>
</dbReference>
<accession>A0AA39ZZR2</accession>
<feature type="compositionally biased region" description="Low complexity" evidence="1">
    <location>
        <begin position="54"/>
        <end position="69"/>
    </location>
</feature>
<feature type="region of interest" description="Disordered" evidence="1">
    <location>
        <begin position="54"/>
        <end position="74"/>
    </location>
</feature>